<dbReference type="InterPro" id="IPR036888">
    <property type="entry name" value="DNA_integrity_DisA_N_sf"/>
</dbReference>
<keyword evidence="6" id="KW-0812">Transmembrane</keyword>
<feature type="non-terminal residue" evidence="8">
    <location>
        <position position="215"/>
    </location>
</feature>
<dbReference type="GO" id="GO:0004016">
    <property type="term" value="F:adenylate cyclase activity"/>
    <property type="evidence" value="ECO:0007669"/>
    <property type="project" value="InterPro"/>
</dbReference>
<keyword evidence="4" id="KW-0547">Nucleotide-binding</keyword>
<dbReference type="InterPro" id="IPR003390">
    <property type="entry name" value="DNA_integrity_scan_DisA_N"/>
</dbReference>
<dbReference type="InterPro" id="IPR045585">
    <property type="entry name" value="CdaA_N"/>
</dbReference>
<evidence type="ECO:0000256" key="6">
    <source>
        <dbReference type="SAM" id="Phobius"/>
    </source>
</evidence>
<name>X0UMB4_9ZZZZ</name>
<evidence type="ECO:0000256" key="5">
    <source>
        <dbReference type="ARBA" id="ARBA00022840"/>
    </source>
</evidence>
<dbReference type="InterPro" id="IPR014046">
    <property type="entry name" value="C-di-AMP_synthase"/>
</dbReference>
<evidence type="ECO:0000256" key="1">
    <source>
        <dbReference type="ARBA" id="ARBA00000877"/>
    </source>
</evidence>
<feature type="transmembrane region" description="Helical" evidence="6">
    <location>
        <begin position="66"/>
        <end position="85"/>
    </location>
</feature>
<keyword evidence="6" id="KW-0472">Membrane</keyword>
<proteinExistence type="predicted"/>
<dbReference type="GO" id="GO:0006171">
    <property type="term" value="P:cAMP biosynthetic process"/>
    <property type="evidence" value="ECO:0007669"/>
    <property type="project" value="InterPro"/>
</dbReference>
<feature type="domain" description="DAC" evidence="7">
    <location>
        <begin position="84"/>
        <end position="215"/>
    </location>
</feature>
<feature type="transmembrane region" description="Helical" evidence="6">
    <location>
        <begin position="12"/>
        <end position="31"/>
    </location>
</feature>
<sequence>MFANIINALANFTLGDFLDILLVTIILYSFFRLIKDTKAFQMAIGLGIVGILFLITQLGKLVVSNWLIKIFIPFLIIALIILFQVELRRFLTTIGSHSFRRPIFFKALTERLEDVFLAVDYLGSKKIGALIAIEKEISLKGYADRGTKIDAAISKDLLVSIFFPHSPLHDGAVIIQENKILAAGCLLPLPASHNLGEEFLARTRHLAAIGLSQET</sequence>
<keyword evidence="6" id="KW-1133">Transmembrane helix</keyword>
<keyword evidence="2" id="KW-0808">Transferase</keyword>
<keyword evidence="5" id="KW-0067">ATP-binding</keyword>
<keyword evidence="3" id="KW-0548">Nucleotidyltransferase</keyword>
<dbReference type="Pfam" id="PF02457">
    <property type="entry name" value="DAC"/>
    <property type="match status" value="1"/>
</dbReference>
<comment type="caution">
    <text evidence="8">The sequence shown here is derived from an EMBL/GenBank/DDBJ whole genome shotgun (WGS) entry which is preliminary data.</text>
</comment>
<dbReference type="Pfam" id="PF19293">
    <property type="entry name" value="CdaA_N"/>
    <property type="match status" value="1"/>
</dbReference>
<dbReference type="PROSITE" id="PS51794">
    <property type="entry name" value="DAC"/>
    <property type="match status" value="1"/>
</dbReference>
<dbReference type="InterPro" id="IPR050338">
    <property type="entry name" value="DisA"/>
</dbReference>
<dbReference type="GO" id="GO:0005524">
    <property type="term" value="F:ATP binding"/>
    <property type="evidence" value="ECO:0007669"/>
    <property type="project" value="UniProtKB-KW"/>
</dbReference>
<comment type="catalytic activity">
    <reaction evidence="1">
        <text>2 ATP = 3',3'-c-di-AMP + 2 diphosphate</text>
        <dbReference type="Rhea" id="RHEA:35655"/>
        <dbReference type="ChEBI" id="CHEBI:30616"/>
        <dbReference type="ChEBI" id="CHEBI:33019"/>
        <dbReference type="ChEBI" id="CHEBI:71500"/>
        <dbReference type="EC" id="2.7.7.85"/>
    </reaction>
</comment>
<organism evidence="8">
    <name type="scientific">marine sediment metagenome</name>
    <dbReference type="NCBI Taxonomy" id="412755"/>
    <lineage>
        <taxon>unclassified sequences</taxon>
        <taxon>metagenomes</taxon>
        <taxon>ecological metagenomes</taxon>
    </lineage>
</organism>
<evidence type="ECO:0000256" key="3">
    <source>
        <dbReference type="ARBA" id="ARBA00022695"/>
    </source>
</evidence>
<dbReference type="EMBL" id="BARS01023031">
    <property type="protein sequence ID" value="GAG06815.1"/>
    <property type="molecule type" value="Genomic_DNA"/>
</dbReference>
<evidence type="ECO:0000256" key="4">
    <source>
        <dbReference type="ARBA" id="ARBA00022741"/>
    </source>
</evidence>
<dbReference type="PANTHER" id="PTHR34185">
    <property type="entry name" value="DIADENYLATE CYCLASE"/>
    <property type="match status" value="1"/>
</dbReference>
<dbReference type="AlphaFoldDB" id="X0UMB4"/>
<feature type="transmembrane region" description="Helical" evidence="6">
    <location>
        <begin position="43"/>
        <end position="60"/>
    </location>
</feature>
<protein>
    <recommendedName>
        <fullName evidence="7">DAC domain-containing protein</fullName>
    </recommendedName>
</protein>
<reference evidence="8" key="1">
    <citation type="journal article" date="2014" name="Front. Microbiol.">
        <title>High frequency of phylogenetically diverse reductive dehalogenase-homologous genes in deep subseafloor sedimentary metagenomes.</title>
        <authorList>
            <person name="Kawai M."/>
            <person name="Futagami T."/>
            <person name="Toyoda A."/>
            <person name="Takaki Y."/>
            <person name="Nishi S."/>
            <person name="Hori S."/>
            <person name="Arai W."/>
            <person name="Tsubouchi T."/>
            <person name="Morono Y."/>
            <person name="Uchiyama I."/>
            <person name="Ito T."/>
            <person name="Fujiyama A."/>
            <person name="Inagaki F."/>
            <person name="Takami H."/>
        </authorList>
    </citation>
    <scope>NUCLEOTIDE SEQUENCE</scope>
    <source>
        <strain evidence="8">Expedition CK06-06</strain>
    </source>
</reference>
<evidence type="ECO:0000256" key="2">
    <source>
        <dbReference type="ARBA" id="ARBA00022679"/>
    </source>
</evidence>
<accession>X0UMB4</accession>
<evidence type="ECO:0000313" key="8">
    <source>
        <dbReference type="EMBL" id="GAG06815.1"/>
    </source>
</evidence>
<dbReference type="GO" id="GO:0106408">
    <property type="term" value="F:diadenylate cyclase activity"/>
    <property type="evidence" value="ECO:0007669"/>
    <property type="project" value="UniProtKB-EC"/>
</dbReference>
<dbReference type="PIRSF" id="PIRSF004793">
    <property type="entry name" value="UCP004793"/>
    <property type="match status" value="1"/>
</dbReference>
<dbReference type="PANTHER" id="PTHR34185:SF1">
    <property type="entry name" value="DIADENYLATE CYCLASE"/>
    <property type="match status" value="1"/>
</dbReference>
<evidence type="ECO:0000259" key="7">
    <source>
        <dbReference type="PROSITE" id="PS51794"/>
    </source>
</evidence>
<dbReference type="SUPFAM" id="SSF143597">
    <property type="entry name" value="YojJ-like"/>
    <property type="match status" value="1"/>
</dbReference>
<gene>
    <name evidence="8" type="ORF">S01H1_36727</name>
</gene>
<dbReference type="Gene3D" id="3.40.1700.10">
    <property type="entry name" value="DNA integrity scanning protein, DisA, N-terminal domain"/>
    <property type="match status" value="1"/>
</dbReference>